<sequence>METKSYIIGVDFGTTSLSVVLVKTDDWQIERVINRETNAYIESSNTLVKEQSIKILVDSFNSVMEEINSLPNIHIAAYGFTGQMHGIVGLDKNNNAVTNLVTWEDRSGETVMDNATKMIDTIKTLAGDDTISCGYGIVTLYKWLVVEKRTDISSFCTIADYFVGLITHKIAMSPSMAHSIGLFDISTNTWNRRSIEKLGLDYQLFPLVVSESSLLGYAGDVPVFSAIGDNQASFMGAVSGTKKSMVLNVGTGTQISVLLEKGEVNKYNGYIDGVATQLRPYDNDYYLMATSFINGGATYRSLFNFMKEIAVSLFNLENIDENQLWSNMEKSAGFSIEEGDPLKVLPLLSYERNDFGKNGEITNITSENFHPGNLIAGFLKGLSENYKSALNPNILEKTDFIYGGGNGLKKNKVFVQILEQTFGKPIYLTSYDEEAAVGAAMNAAKAIQIEQIQKI</sequence>
<evidence type="ECO:0000313" key="6">
    <source>
        <dbReference type="Proteomes" id="UP000256686"/>
    </source>
</evidence>
<gene>
    <name evidence="5" type="ORF">DRF65_08750</name>
</gene>
<dbReference type="Pfam" id="PF00370">
    <property type="entry name" value="FGGY_N"/>
    <property type="match status" value="1"/>
</dbReference>
<dbReference type="InterPro" id="IPR000577">
    <property type="entry name" value="Carb_kinase_FGGY"/>
</dbReference>
<dbReference type="GO" id="GO:0005829">
    <property type="term" value="C:cytosol"/>
    <property type="evidence" value="ECO:0007669"/>
    <property type="project" value="TreeGrafter"/>
</dbReference>
<accession>A0A3D9CAJ2</accession>
<organism evidence="5 6">
    <name type="scientific">Chryseobacterium pennae</name>
    <dbReference type="NCBI Taxonomy" id="2258962"/>
    <lineage>
        <taxon>Bacteria</taxon>
        <taxon>Pseudomonadati</taxon>
        <taxon>Bacteroidota</taxon>
        <taxon>Flavobacteriia</taxon>
        <taxon>Flavobacteriales</taxon>
        <taxon>Weeksellaceae</taxon>
        <taxon>Chryseobacterium group</taxon>
        <taxon>Chryseobacterium</taxon>
    </lineage>
</organism>
<evidence type="ECO:0000256" key="2">
    <source>
        <dbReference type="ARBA" id="ARBA00022679"/>
    </source>
</evidence>
<dbReference type="SUPFAM" id="SSF53067">
    <property type="entry name" value="Actin-like ATPase domain"/>
    <property type="match status" value="2"/>
</dbReference>
<keyword evidence="6" id="KW-1185">Reference proteome</keyword>
<feature type="domain" description="Carbohydrate kinase FGGY N-terminal" evidence="4">
    <location>
        <begin position="6"/>
        <end position="236"/>
    </location>
</feature>
<keyword evidence="3" id="KW-0418">Kinase</keyword>
<dbReference type="InterPro" id="IPR043129">
    <property type="entry name" value="ATPase_NBD"/>
</dbReference>
<name>A0A3D9CAJ2_9FLAO</name>
<dbReference type="InterPro" id="IPR018484">
    <property type="entry name" value="FGGY_N"/>
</dbReference>
<dbReference type="CDD" id="cd07777">
    <property type="entry name" value="ASKHA_NBD_FGGY_SHK"/>
    <property type="match status" value="1"/>
</dbReference>
<keyword evidence="2" id="KW-0808">Transferase</keyword>
<dbReference type="AlphaFoldDB" id="A0A3D9CAJ2"/>
<protein>
    <recommendedName>
        <fullName evidence="4">Carbohydrate kinase FGGY N-terminal domain-containing protein</fullName>
    </recommendedName>
</protein>
<evidence type="ECO:0000256" key="1">
    <source>
        <dbReference type="ARBA" id="ARBA00009156"/>
    </source>
</evidence>
<evidence type="ECO:0000313" key="5">
    <source>
        <dbReference type="EMBL" id="REC62897.1"/>
    </source>
</evidence>
<dbReference type="EMBL" id="QNVT01000006">
    <property type="protein sequence ID" value="REC62897.1"/>
    <property type="molecule type" value="Genomic_DNA"/>
</dbReference>
<comment type="similarity">
    <text evidence="1">Belongs to the FGGY kinase family.</text>
</comment>
<proteinExistence type="inferred from homology"/>
<dbReference type="Gene3D" id="3.30.420.40">
    <property type="match status" value="2"/>
</dbReference>
<dbReference type="GO" id="GO:0006071">
    <property type="term" value="P:glycerol metabolic process"/>
    <property type="evidence" value="ECO:0007669"/>
    <property type="project" value="TreeGrafter"/>
</dbReference>
<dbReference type="PANTHER" id="PTHR10196">
    <property type="entry name" value="SUGAR KINASE"/>
    <property type="match status" value="1"/>
</dbReference>
<comment type="caution">
    <text evidence="5">The sequence shown here is derived from an EMBL/GenBank/DDBJ whole genome shotgun (WGS) entry which is preliminary data.</text>
</comment>
<dbReference type="Proteomes" id="UP000256686">
    <property type="component" value="Unassembled WGS sequence"/>
</dbReference>
<evidence type="ECO:0000259" key="4">
    <source>
        <dbReference type="Pfam" id="PF00370"/>
    </source>
</evidence>
<reference evidence="6" key="1">
    <citation type="submission" date="2018-06" db="EMBL/GenBank/DDBJ databases">
        <authorList>
            <person name="Lum Nde A."/>
            <person name="Hugo C."/>
        </authorList>
    </citation>
    <scope>NUCLEOTIDE SEQUENCE [LARGE SCALE GENOMIC DNA]</scope>
    <source>
        <strain evidence="6">1_F178</strain>
    </source>
</reference>
<dbReference type="PIRSF" id="PIRSF000538">
    <property type="entry name" value="GlpK"/>
    <property type="match status" value="1"/>
</dbReference>
<evidence type="ECO:0000256" key="3">
    <source>
        <dbReference type="ARBA" id="ARBA00022777"/>
    </source>
</evidence>
<dbReference type="GO" id="GO:0050277">
    <property type="term" value="F:sedoheptulokinase activity"/>
    <property type="evidence" value="ECO:0007669"/>
    <property type="project" value="TreeGrafter"/>
</dbReference>
<dbReference type="PANTHER" id="PTHR10196:SF67">
    <property type="entry name" value="SEDOHEPTULOKINASE"/>
    <property type="match status" value="1"/>
</dbReference>